<dbReference type="Proteomes" id="UP001595530">
    <property type="component" value="Unassembled WGS sequence"/>
</dbReference>
<evidence type="ECO:0000256" key="3">
    <source>
        <dbReference type="ARBA" id="ARBA00022448"/>
    </source>
</evidence>
<keyword evidence="6 9" id="KW-0812">Transmembrane</keyword>
<dbReference type="Pfam" id="PF00528">
    <property type="entry name" value="BPD_transp_1"/>
    <property type="match status" value="1"/>
</dbReference>
<feature type="transmembrane region" description="Helical" evidence="9">
    <location>
        <begin position="192"/>
        <end position="216"/>
    </location>
</feature>
<feature type="transmembrane region" description="Helical" evidence="9">
    <location>
        <begin position="150"/>
        <end position="172"/>
    </location>
</feature>
<feature type="transmembrane region" description="Helical" evidence="9">
    <location>
        <begin position="12"/>
        <end position="37"/>
    </location>
</feature>
<dbReference type="InterPro" id="IPR010065">
    <property type="entry name" value="AA_ABC_transptr_permease_3TM"/>
</dbReference>
<proteinExistence type="inferred from homology"/>
<dbReference type="SUPFAM" id="SSF161098">
    <property type="entry name" value="MetI-like"/>
    <property type="match status" value="1"/>
</dbReference>
<dbReference type="RefSeq" id="WP_390331629.1">
    <property type="nucleotide sequence ID" value="NZ_JBHRTP010000036.1"/>
</dbReference>
<keyword evidence="5" id="KW-0997">Cell inner membrane</keyword>
<dbReference type="CDD" id="cd06261">
    <property type="entry name" value="TM_PBP2"/>
    <property type="match status" value="1"/>
</dbReference>
<dbReference type="InterPro" id="IPR035906">
    <property type="entry name" value="MetI-like_sf"/>
</dbReference>
<sequence length="230" mass="24981">MILDYVLTVVAAGWVTLQVALVALFFAIALGLLGAVCKMSTHPFLMQAAEAYTSVIRGIPDLVMMLLIFYGAPAVVNYLIELAGGDGSFDLNPFLAGTLTLGIIFGAYLTETFRGAILGIPKGQAEAGLAFGMSNTRVYLRIILPQMVRLAIPGFTNNWLVLVKCTALVSIIGLEDIMFKARGASEATRQPFTFYLVTALVYLAITTVSMLMLRWLEKKYSMGFKPANFS</sequence>
<protein>
    <submittedName>
        <fullName evidence="11">ABC transporter permease</fullName>
    </submittedName>
</protein>
<comment type="similarity">
    <text evidence="2">Belongs to the binding-protein-dependent transport system permease family. HisMQ subfamily.</text>
</comment>
<feature type="domain" description="ABC transmembrane type-1" evidence="10">
    <location>
        <begin position="13"/>
        <end position="213"/>
    </location>
</feature>
<reference evidence="12" key="1">
    <citation type="journal article" date="2019" name="Int. J. Syst. Evol. Microbiol.">
        <title>The Global Catalogue of Microorganisms (GCM) 10K type strain sequencing project: providing services to taxonomists for standard genome sequencing and annotation.</title>
        <authorList>
            <consortium name="The Broad Institute Genomics Platform"/>
            <consortium name="The Broad Institute Genome Sequencing Center for Infectious Disease"/>
            <person name="Wu L."/>
            <person name="Ma J."/>
        </authorList>
    </citation>
    <scope>NUCLEOTIDE SEQUENCE [LARGE SCALE GENOMIC DNA]</scope>
    <source>
        <strain evidence="12">KCTC 42986</strain>
    </source>
</reference>
<evidence type="ECO:0000256" key="1">
    <source>
        <dbReference type="ARBA" id="ARBA00004429"/>
    </source>
</evidence>
<comment type="subcellular location">
    <subcellularLocation>
        <location evidence="1">Cell inner membrane</location>
        <topology evidence="1">Multi-pass membrane protein</topology>
    </subcellularLocation>
    <subcellularLocation>
        <location evidence="9">Cell membrane</location>
        <topology evidence="9">Multi-pass membrane protein</topology>
    </subcellularLocation>
</comment>
<dbReference type="NCBIfam" id="TIGR01726">
    <property type="entry name" value="HEQRo_perm_3TM"/>
    <property type="match status" value="1"/>
</dbReference>
<comment type="caution">
    <text evidence="11">The sequence shown here is derived from an EMBL/GenBank/DDBJ whole genome shotgun (WGS) entry which is preliminary data.</text>
</comment>
<dbReference type="InterPro" id="IPR051613">
    <property type="entry name" value="ABC_transp_permease_HisMQ"/>
</dbReference>
<evidence type="ECO:0000256" key="7">
    <source>
        <dbReference type="ARBA" id="ARBA00022989"/>
    </source>
</evidence>
<keyword evidence="4" id="KW-1003">Cell membrane</keyword>
<keyword evidence="7 9" id="KW-1133">Transmembrane helix</keyword>
<evidence type="ECO:0000256" key="2">
    <source>
        <dbReference type="ARBA" id="ARBA00010072"/>
    </source>
</evidence>
<gene>
    <name evidence="11" type="ORF">ACFOFO_12280</name>
</gene>
<dbReference type="PANTHER" id="PTHR30133">
    <property type="entry name" value="CATIONIC AMINO ACID TRANSPORTER, MEMBRANE COMPONENT"/>
    <property type="match status" value="1"/>
</dbReference>
<dbReference type="InterPro" id="IPR000515">
    <property type="entry name" value="MetI-like"/>
</dbReference>
<evidence type="ECO:0000313" key="11">
    <source>
        <dbReference type="EMBL" id="MFC3108730.1"/>
    </source>
</evidence>
<feature type="transmembrane region" description="Helical" evidence="9">
    <location>
        <begin position="58"/>
        <end position="80"/>
    </location>
</feature>
<evidence type="ECO:0000259" key="10">
    <source>
        <dbReference type="PROSITE" id="PS50928"/>
    </source>
</evidence>
<keyword evidence="3 9" id="KW-0813">Transport</keyword>
<evidence type="ECO:0000256" key="9">
    <source>
        <dbReference type="RuleBase" id="RU363032"/>
    </source>
</evidence>
<keyword evidence="8 9" id="KW-0472">Membrane</keyword>
<evidence type="ECO:0000256" key="5">
    <source>
        <dbReference type="ARBA" id="ARBA00022519"/>
    </source>
</evidence>
<dbReference type="PROSITE" id="PS50928">
    <property type="entry name" value="ABC_TM1"/>
    <property type="match status" value="1"/>
</dbReference>
<dbReference type="EMBL" id="JBHRTP010000036">
    <property type="protein sequence ID" value="MFC3108730.1"/>
    <property type="molecule type" value="Genomic_DNA"/>
</dbReference>
<evidence type="ECO:0000313" key="12">
    <source>
        <dbReference type="Proteomes" id="UP001595530"/>
    </source>
</evidence>
<evidence type="ECO:0000256" key="4">
    <source>
        <dbReference type="ARBA" id="ARBA00022475"/>
    </source>
</evidence>
<organism evidence="11 12">
    <name type="scientific">Undibacterium arcticum</name>
    <dbReference type="NCBI Taxonomy" id="1762892"/>
    <lineage>
        <taxon>Bacteria</taxon>
        <taxon>Pseudomonadati</taxon>
        <taxon>Pseudomonadota</taxon>
        <taxon>Betaproteobacteria</taxon>
        <taxon>Burkholderiales</taxon>
        <taxon>Oxalobacteraceae</taxon>
        <taxon>Undibacterium</taxon>
    </lineage>
</organism>
<accession>A0ABV7F407</accession>
<evidence type="ECO:0000256" key="6">
    <source>
        <dbReference type="ARBA" id="ARBA00022692"/>
    </source>
</evidence>
<keyword evidence="12" id="KW-1185">Reference proteome</keyword>
<feature type="transmembrane region" description="Helical" evidence="9">
    <location>
        <begin position="92"/>
        <end position="110"/>
    </location>
</feature>
<dbReference type="PANTHER" id="PTHR30133:SF4">
    <property type="entry name" value="ARGININE_ORNITHINE TRANSPORT PROTEIN AOTQ"/>
    <property type="match status" value="1"/>
</dbReference>
<dbReference type="Gene3D" id="1.10.3720.10">
    <property type="entry name" value="MetI-like"/>
    <property type="match status" value="1"/>
</dbReference>
<name>A0ABV7F407_9BURK</name>
<evidence type="ECO:0000256" key="8">
    <source>
        <dbReference type="ARBA" id="ARBA00023136"/>
    </source>
</evidence>